<sequence>MTSAVYHNGTPSLSIPQTQNTAPVLEFNCLYTHDLRRKAKRWQDGFLRYHTFNRRIMVYDVPRNFVGDVHWTAGEALQDGDEVMLEKDGVMVQVSEAVGRTETDLTGLLNSRKKVDSERGSSPPARGPQTPAPRTINASMARPPTQLKHRSLNSLLGTPKGPIGKAAMSKSPFELRHEELENHGWEGGRPPKRQRMDRPPARDISEPSIQPARPRKADTAPKRTRAPLSPAQQPQVQEVIALREDEPEPELFLPDFSSNALAPLSSPPREKPAAKTPASAARSSSPGFQTQRAPPKRAAAAEVHMTRKPSAVDIPIDIAAGQASEAPRPQPLEGQDPSNGCQVATQPVKQSSGEPEQSTEDPAVLQRTELARGPSSKVGATLRVPSGARKKNMLLCQDQLVSKPKRVSSTDTNVAADTLLGAAVDESEDELPKTKARSQRQLLDERLARINAKQRKGVAPSIEKTAAYVPPADQTTKVDISRLERSASLESDAQHRAPEDCALELAELDAMITATRSAAIGSTVQATPNDVKSISPRKKKGVGRREIRASAQSCFPELSAQSRETGPAAPAAMGKDLPPEQEAQQFAAKPEPTPSSPRKHSRPFIQANSGTEQMAVTKLKRTPGAPMRFTPSPQKRTVATNNPNQANGTPNHAAQPPPQPKPAAKPTNNTRGKKPPQPALRLDTTASGTAAVMLGRPFQPLRSASKSRSPRSAEVVEAKPDPWSREAFDLFGWRPPGWDEERWCVKEVAEAVGEVARGAG</sequence>
<dbReference type="PANTHER" id="PTHR28535">
    <property type="entry name" value="ZINC FINGER GRF-TYPE CONTAINING 1"/>
    <property type="match status" value="1"/>
</dbReference>
<dbReference type="AlphaFoldDB" id="A0A4U0UD20"/>
<evidence type="ECO:0000259" key="2">
    <source>
        <dbReference type="Pfam" id="PF10382"/>
    </source>
</evidence>
<feature type="compositionally biased region" description="Polar residues" evidence="1">
    <location>
        <begin position="631"/>
        <end position="652"/>
    </location>
</feature>
<feature type="domain" description="5'-3' DNA helicase ZGRF1-like N-terminal" evidence="2">
    <location>
        <begin position="24"/>
        <end position="105"/>
    </location>
</feature>
<feature type="compositionally biased region" description="Low complexity" evidence="1">
    <location>
        <begin position="702"/>
        <end position="713"/>
    </location>
</feature>
<dbReference type="GO" id="GO:0006302">
    <property type="term" value="P:double-strand break repair"/>
    <property type="evidence" value="ECO:0007669"/>
    <property type="project" value="TreeGrafter"/>
</dbReference>
<dbReference type="Pfam" id="PF10382">
    <property type="entry name" value="ZGRF1-like_N"/>
    <property type="match status" value="1"/>
</dbReference>
<dbReference type="InterPro" id="IPR018838">
    <property type="entry name" value="ZGRF1-like_N"/>
</dbReference>
<reference evidence="3 4" key="1">
    <citation type="submission" date="2017-03" db="EMBL/GenBank/DDBJ databases">
        <title>Genomes of endolithic fungi from Antarctica.</title>
        <authorList>
            <person name="Coleine C."/>
            <person name="Masonjones S."/>
            <person name="Stajich J.E."/>
        </authorList>
    </citation>
    <scope>NUCLEOTIDE SEQUENCE [LARGE SCALE GENOMIC DNA]</scope>
    <source>
        <strain evidence="3 4">CCFEE 5311</strain>
    </source>
</reference>
<accession>A0A4U0UD20</accession>
<evidence type="ECO:0000313" key="4">
    <source>
        <dbReference type="Proteomes" id="UP000310066"/>
    </source>
</evidence>
<name>A0A4U0UD20_9PEZI</name>
<feature type="region of interest" description="Disordered" evidence="1">
    <location>
        <begin position="104"/>
        <end position="146"/>
    </location>
</feature>
<organism evidence="3 4">
    <name type="scientific">Friedmanniomyces endolithicus</name>
    <dbReference type="NCBI Taxonomy" id="329885"/>
    <lineage>
        <taxon>Eukaryota</taxon>
        <taxon>Fungi</taxon>
        <taxon>Dikarya</taxon>
        <taxon>Ascomycota</taxon>
        <taxon>Pezizomycotina</taxon>
        <taxon>Dothideomycetes</taxon>
        <taxon>Dothideomycetidae</taxon>
        <taxon>Mycosphaerellales</taxon>
        <taxon>Teratosphaeriaceae</taxon>
        <taxon>Friedmanniomyces</taxon>
    </lineage>
</organism>
<dbReference type="OrthoDB" id="6513042at2759"/>
<feature type="region of interest" description="Disordered" evidence="1">
    <location>
        <begin position="518"/>
        <end position="721"/>
    </location>
</feature>
<gene>
    <name evidence="3" type="ORF">B0A54_14108</name>
</gene>
<dbReference type="GO" id="GO:0005634">
    <property type="term" value="C:nucleus"/>
    <property type="evidence" value="ECO:0007669"/>
    <property type="project" value="TreeGrafter"/>
</dbReference>
<evidence type="ECO:0000313" key="3">
    <source>
        <dbReference type="EMBL" id="TKA33411.1"/>
    </source>
</evidence>
<dbReference type="PANTHER" id="PTHR28535:SF1">
    <property type="entry name" value="PROTEIN ZGRF1"/>
    <property type="match status" value="1"/>
</dbReference>
<dbReference type="Proteomes" id="UP000310066">
    <property type="component" value="Unassembled WGS sequence"/>
</dbReference>
<protein>
    <recommendedName>
        <fullName evidence="2">5'-3' DNA helicase ZGRF1-like N-terminal domain-containing protein</fullName>
    </recommendedName>
</protein>
<feature type="compositionally biased region" description="Low complexity" evidence="1">
    <location>
        <begin position="250"/>
        <end position="264"/>
    </location>
</feature>
<feature type="compositionally biased region" description="Polar residues" evidence="1">
    <location>
        <begin position="281"/>
        <end position="292"/>
    </location>
</feature>
<feature type="region of interest" description="Disordered" evidence="1">
    <location>
        <begin position="181"/>
        <end position="385"/>
    </location>
</feature>
<dbReference type="EMBL" id="NAJP01000086">
    <property type="protein sequence ID" value="TKA33411.1"/>
    <property type="molecule type" value="Genomic_DNA"/>
</dbReference>
<feature type="compositionally biased region" description="Polar residues" evidence="1">
    <location>
        <begin position="518"/>
        <end position="532"/>
    </location>
</feature>
<dbReference type="InterPro" id="IPR052800">
    <property type="entry name" value="DNA_Repair_Helicase_ZGRF1"/>
</dbReference>
<dbReference type="STRING" id="329885.A0A4U0UD20"/>
<feature type="compositionally biased region" description="Polar residues" evidence="1">
    <location>
        <begin position="336"/>
        <end position="356"/>
    </location>
</feature>
<dbReference type="GO" id="GO:0035861">
    <property type="term" value="C:site of double-strand break"/>
    <property type="evidence" value="ECO:0007669"/>
    <property type="project" value="TreeGrafter"/>
</dbReference>
<feature type="compositionally biased region" description="Basic and acidic residues" evidence="1">
    <location>
        <begin position="194"/>
        <end position="205"/>
    </location>
</feature>
<evidence type="ECO:0000256" key="1">
    <source>
        <dbReference type="SAM" id="MobiDB-lite"/>
    </source>
</evidence>
<proteinExistence type="predicted"/>
<comment type="caution">
    <text evidence="3">The sequence shown here is derived from an EMBL/GenBank/DDBJ whole genome shotgun (WGS) entry which is preliminary data.</text>
</comment>